<evidence type="ECO:0000313" key="1">
    <source>
        <dbReference type="EMBL" id="TQJ14430.1"/>
    </source>
</evidence>
<organism evidence="1 2">
    <name type="scientific">Yimella lutea</name>
    <dbReference type="NCBI Taxonomy" id="587872"/>
    <lineage>
        <taxon>Bacteria</taxon>
        <taxon>Bacillati</taxon>
        <taxon>Actinomycetota</taxon>
        <taxon>Actinomycetes</taxon>
        <taxon>Micrococcales</taxon>
        <taxon>Dermacoccaceae</taxon>
        <taxon>Yimella</taxon>
    </lineage>
</organism>
<dbReference type="AlphaFoldDB" id="A0A542EGI9"/>
<name>A0A542EGI9_9MICO</name>
<keyword evidence="2" id="KW-1185">Reference proteome</keyword>
<gene>
    <name evidence="1" type="ORF">FB459_1890</name>
</gene>
<dbReference type="RefSeq" id="WP_141928242.1">
    <property type="nucleotide sequence ID" value="NZ_BAABCI010000011.1"/>
</dbReference>
<reference evidence="1 2" key="1">
    <citation type="submission" date="2019-06" db="EMBL/GenBank/DDBJ databases">
        <title>Sequencing the genomes of 1000 actinobacteria strains.</title>
        <authorList>
            <person name="Klenk H.-P."/>
        </authorList>
    </citation>
    <scope>NUCLEOTIDE SEQUENCE [LARGE SCALE GENOMIC DNA]</scope>
    <source>
        <strain evidence="1 2">DSM 19828</strain>
    </source>
</reference>
<comment type="caution">
    <text evidence="1">The sequence shown here is derived from an EMBL/GenBank/DDBJ whole genome shotgun (WGS) entry which is preliminary data.</text>
</comment>
<proteinExistence type="predicted"/>
<accession>A0A542EGI9</accession>
<dbReference type="Proteomes" id="UP000320806">
    <property type="component" value="Unassembled WGS sequence"/>
</dbReference>
<evidence type="ECO:0000313" key="2">
    <source>
        <dbReference type="Proteomes" id="UP000320806"/>
    </source>
</evidence>
<sequence>MCDSVAACEGTQYAWANSQRLHASLAAAGIGYWPGGSKDPSEEDYGPDWPAVRELDEGHFTYGARPSTQRRHRFLGINLGVWRKMCTDNAIYDVTWLPPVEAAAAWRRLGLTDRNF</sequence>
<protein>
    <submittedName>
        <fullName evidence="1">Uncharacterized protein</fullName>
    </submittedName>
</protein>
<dbReference type="OrthoDB" id="3697798at2"/>
<dbReference type="EMBL" id="VFMO01000001">
    <property type="protein sequence ID" value="TQJ14430.1"/>
    <property type="molecule type" value="Genomic_DNA"/>
</dbReference>